<reference evidence="4 5" key="1">
    <citation type="submission" date="2019-03" db="EMBL/GenBank/DDBJ databases">
        <title>Draft genome sequences of novel Actinobacteria.</title>
        <authorList>
            <person name="Sahin N."/>
            <person name="Ay H."/>
            <person name="Saygin H."/>
        </authorList>
    </citation>
    <scope>NUCLEOTIDE SEQUENCE [LARGE SCALE GENOMIC DNA]</scope>
    <source>
        <strain evidence="4 5">KC310</strain>
    </source>
</reference>
<evidence type="ECO:0000256" key="3">
    <source>
        <dbReference type="SAM" id="SignalP"/>
    </source>
</evidence>
<name>A0A4V2Y9I1_9ACTN</name>
<dbReference type="RefSeq" id="WP_132599060.1">
    <property type="nucleotide sequence ID" value="NZ_SMKO01000103.1"/>
</dbReference>
<comment type="similarity">
    <text evidence="1">Belongs to the bacterial solute-binding protein 1 family.</text>
</comment>
<keyword evidence="3" id="KW-0732">Signal</keyword>
<dbReference type="PANTHER" id="PTHR43649:SF29">
    <property type="entry name" value="OSMOPROTECTIVE COMPOUNDS-BINDING PROTEIN GGTB"/>
    <property type="match status" value="1"/>
</dbReference>
<comment type="caution">
    <text evidence="4">The sequence shown here is derived from an EMBL/GenBank/DDBJ whole genome shotgun (WGS) entry which is preliminary data.</text>
</comment>
<dbReference type="PANTHER" id="PTHR43649">
    <property type="entry name" value="ARABINOSE-BINDING PROTEIN-RELATED"/>
    <property type="match status" value="1"/>
</dbReference>
<dbReference type="InterPro" id="IPR006059">
    <property type="entry name" value="SBP"/>
</dbReference>
<protein>
    <submittedName>
        <fullName evidence="4">Carbohydrate ABC transporter substrate-binding protein</fullName>
    </submittedName>
</protein>
<dbReference type="Proteomes" id="UP000295258">
    <property type="component" value="Unassembled WGS sequence"/>
</dbReference>
<sequence length="440" mass="46720">MRRSRAAAILAGLAVAVAACGNAPTTTEPTASGSAPATGGDKTLEGVTLEVAAKWTGAEQKNFEQVLKAFTDKTGAKVTYASTGEDTGAYLGPRIQGGNPPDVAILPQPGLVQQYADQDALKPLNDAVIKEIDTNYTPYWKELGSADDKVYGVLIKAAHKSLVWYRSQAFEDAGVQAPTNWDELVKAAQTVADSGTPPFSFCGASGWTLTDLFENVYLSTAGPENYDKLSKHEIPWTDPTVATALEKIQQIVSKKEFLVDGVSGTMQTDFPTCVSKVYGTKKAAMVIEADFVAVEADQSGAKVGEEAKYFPFPKVGDTAPVVLGGDVAVAMKDSPGAMALLQFLASKEGGEVWAKLPGYLSPNKNVSPDNYPDELTKQLGQTIVSAGDTVRYDMSDLAPSAFGGTDGKGEWKVLQDFLRDPTDVKGAQEALEAEAKKAWK</sequence>
<evidence type="ECO:0000313" key="5">
    <source>
        <dbReference type="Proteomes" id="UP000295258"/>
    </source>
</evidence>
<proteinExistence type="inferred from homology"/>
<keyword evidence="2" id="KW-0813">Transport</keyword>
<dbReference type="AlphaFoldDB" id="A0A4V2Y9I1"/>
<evidence type="ECO:0000256" key="2">
    <source>
        <dbReference type="ARBA" id="ARBA00022448"/>
    </source>
</evidence>
<dbReference type="EMBL" id="SMKO01000103">
    <property type="protein sequence ID" value="TDC99925.1"/>
    <property type="molecule type" value="Genomic_DNA"/>
</dbReference>
<feature type="signal peptide" evidence="3">
    <location>
        <begin position="1"/>
        <end position="18"/>
    </location>
</feature>
<organism evidence="4 5">
    <name type="scientific">Nonomuraea deserti</name>
    <dbReference type="NCBI Taxonomy" id="1848322"/>
    <lineage>
        <taxon>Bacteria</taxon>
        <taxon>Bacillati</taxon>
        <taxon>Actinomycetota</taxon>
        <taxon>Actinomycetes</taxon>
        <taxon>Streptosporangiales</taxon>
        <taxon>Streptosporangiaceae</taxon>
        <taxon>Nonomuraea</taxon>
    </lineage>
</organism>
<keyword evidence="5" id="KW-1185">Reference proteome</keyword>
<dbReference type="Gene3D" id="3.40.190.10">
    <property type="entry name" value="Periplasmic binding protein-like II"/>
    <property type="match status" value="2"/>
</dbReference>
<evidence type="ECO:0000256" key="1">
    <source>
        <dbReference type="ARBA" id="ARBA00008520"/>
    </source>
</evidence>
<feature type="chain" id="PRO_5038732503" evidence="3">
    <location>
        <begin position="19"/>
        <end position="440"/>
    </location>
</feature>
<dbReference type="SUPFAM" id="SSF53850">
    <property type="entry name" value="Periplasmic binding protein-like II"/>
    <property type="match status" value="1"/>
</dbReference>
<dbReference type="Pfam" id="PF01547">
    <property type="entry name" value="SBP_bac_1"/>
    <property type="match status" value="1"/>
</dbReference>
<gene>
    <name evidence="4" type="ORF">E1292_30285</name>
</gene>
<accession>A0A4V2Y9I1</accession>
<dbReference type="InterPro" id="IPR050490">
    <property type="entry name" value="Bact_solute-bd_prot1"/>
</dbReference>
<evidence type="ECO:0000313" key="4">
    <source>
        <dbReference type="EMBL" id="TDC99925.1"/>
    </source>
</evidence>
<dbReference type="PROSITE" id="PS51257">
    <property type="entry name" value="PROKAR_LIPOPROTEIN"/>
    <property type="match status" value="1"/>
</dbReference>